<evidence type="ECO:0000313" key="2">
    <source>
        <dbReference type="EMBL" id="OCB74050.1"/>
    </source>
</evidence>
<dbReference type="PANTHER" id="PTHR36452:SF1">
    <property type="entry name" value="DUF2461 DOMAIN-CONTAINING PROTEIN"/>
    <property type="match status" value="1"/>
</dbReference>
<dbReference type="OrthoDB" id="9794241at2"/>
<reference evidence="2" key="2">
    <citation type="submission" date="2016-03" db="EMBL/GenBank/DDBJ databases">
        <authorList>
            <person name="Ploux O."/>
        </authorList>
    </citation>
    <scope>NUCLEOTIDE SEQUENCE</scope>
    <source>
        <strain evidence="2">NBRC 105008</strain>
    </source>
</reference>
<sequence length="225" mass="26652">MLTKESLQFLDDLRANNNREWFQDNKKRYEAYKKDYHQLVSDFLDAMKPMDPALEMLEIKNCTFRINRDIRFSKDKSPYKSHMGVWLSSGLKDANRAGYYIHIERGASFIAGGFYSPDPDQLKKIRKEIAFFYEDLEAILNEPNFKREFGDFSRNEKSVLKTPPRGYEKDHPAIEFLKLKSFETIQKIDFSEVLQKDFVSKMSQKLILLKPLNEFMNRALETDEF</sequence>
<dbReference type="EMBL" id="BJVF01000001">
    <property type="protein sequence ID" value="GEL09465.1"/>
    <property type="molecule type" value="Genomic_DNA"/>
</dbReference>
<comment type="caution">
    <text evidence="2">The sequence shown here is derived from an EMBL/GenBank/DDBJ whole genome shotgun (WGS) entry which is preliminary data.</text>
</comment>
<dbReference type="Proteomes" id="UP000093226">
    <property type="component" value="Unassembled WGS sequence"/>
</dbReference>
<protein>
    <submittedName>
        <fullName evidence="2">TIGR02453 family protein</fullName>
    </submittedName>
</protein>
<dbReference type="Proteomes" id="UP000182367">
    <property type="component" value="Unassembled WGS sequence"/>
</dbReference>
<evidence type="ECO:0000313" key="5">
    <source>
        <dbReference type="Proteomes" id="UP000182367"/>
    </source>
</evidence>
<evidence type="ECO:0000313" key="3">
    <source>
        <dbReference type="EMBL" id="SDJ05803.1"/>
    </source>
</evidence>
<dbReference type="NCBIfam" id="TIGR02453">
    <property type="entry name" value="TIGR02453 family protein"/>
    <property type="match status" value="1"/>
</dbReference>
<dbReference type="PANTHER" id="PTHR36452">
    <property type="entry name" value="CHROMOSOME 12, WHOLE GENOME SHOTGUN SEQUENCE"/>
    <property type="match status" value="1"/>
</dbReference>
<gene>
    <name evidence="2" type="ORF">FBGL_02570</name>
    <name evidence="1" type="ORF">FGL01_02040</name>
    <name evidence="3" type="ORF">SAMN05192550_1534</name>
</gene>
<dbReference type="STRING" id="551990.SAMN05192550_1534"/>
<dbReference type="InterPro" id="IPR012808">
    <property type="entry name" value="CHP02453"/>
</dbReference>
<organism evidence="2 4">
    <name type="scientific">Flavobacterium glycines</name>
    <dbReference type="NCBI Taxonomy" id="551990"/>
    <lineage>
        <taxon>Bacteria</taxon>
        <taxon>Pseudomonadati</taxon>
        <taxon>Bacteroidota</taxon>
        <taxon>Flavobacteriia</taxon>
        <taxon>Flavobacteriales</taxon>
        <taxon>Flavobacteriaceae</taxon>
        <taxon>Flavobacterium</taxon>
    </lineage>
</organism>
<dbReference type="Proteomes" id="UP000321579">
    <property type="component" value="Unassembled WGS sequence"/>
</dbReference>
<dbReference type="PIRSF" id="PIRSF028451">
    <property type="entry name" value="UCP028451"/>
    <property type="match status" value="1"/>
</dbReference>
<dbReference type="Pfam" id="PF09365">
    <property type="entry name" value="DUF2461"/>
    <property type="match status" value="1"/>
</dbReference>
<accession>A0A1B9DWI3</accession>
<reference evidence="4" key="1">
    <citation type="submission" date="2016-03" db="EMBL/GenBank/DDBJ databases">
        <title>Draft genome sequence of Paenibacillus glacialis DSM 22343.</title>
        <authorList>
            <person name="Shin S.-K."/>
            <person name="Yi H."/>
        </authorList>
    </citation>
    <scope>NUCLEOTIDE SEQUENCE [LARGE SCALE GENOMIC DNA]</scope>
    <source>
        <strain evidence="4">NBRC 105008</strain>
    </source>
</reference>
<dbReference type="EMBL" id="LVEO01000004">
    <property type="protein sequence ID" value="OCB74050.1"/>
    <property type="molecule type" value="Genomic_DNA"/>
</dbReference>
<evidence type="ECO:0000313" key="1">
    <source>
        <dbReference type="EMBL" id="GEL09465.1"/>
    </source>
</evidence>
<keyword evidence="5" id="KW-1185">Reference proteome</keyword>
<dbReference type="RefSeq" id="WP_066324739.1">
    <property type="nucleotide sequence ID" value="NZ_BJVF01000001.1"/>
</dbReference>
<proteinExistence type="predicted"/>
<evidence type="ECO:0000313" key="4">
    <source>
        <dbReference type="Proteomes" id="UP000093226"/>
    </source>
</evidence>
<dbReference type="EMBL" id="FNEO01000001">
    <property type="protein sequence ID" value="SDJ05803.1"/>
    <property type="molecule type" value="Genomic_DNA"/>
</dbReference>
<dbReference type="AlphaFoldDB" id="A0A1B9DWI3"/>
<reference evidence="3 5" key="3">
    <citation type="submission" date="2016-10" db="EMBL/GenBank/DDBJ databases">
        <authorList>
            <person name="Varghese N."/>
            <person name="Submissions S."/>
        </authorList>
    </citation>
    <scope>NUCLEOTIDE SEQUENCE [LARGE SCALE GENOMIC DNA]</scope>
    <source>
        <strain evidence="3 5">Gm-149</strain>
    </source>
</reference>
<dbReference type="InterPro" id="IPR015996">
    <property type="entry name" value="UCP028451"/>
</dbReference>
<name>A0A1B9DWI3_9FLAO</name>
<reference evidence="1 6" key="4">
    <citation type="submission" date="2019-07" db="EMBL/GenBank/DDBJ databases">
        <title>Whole genome shotgun sequence of Flavobacterium glycines NBRC 105008.</title>
        <authorList>
            <person name="Hosoyama A."/>
            <person name="Uohara A."/>
            <person name="Ohji S."/>
            <person name="Ichikawa N."/>
        </authorList>
    </citation>
    <scope>NUCLEOTIDE SEQUENCE [LARGE SCALE GENOMIC DNA]</scope>
    <source>
        <strain evidence="1 6">NBRC 105008</strain>
    </source>
</reference>
<evidence type="ECO:0000313" key="6">
    <source>
        <dbReference type="Proteomes" id="UP000321579"/>
    </source>
</evidence>